<dbReference type="GO" id="GO:0005737">
    <property type="term" value="C:cytoplasm"/>
    <property type="evidence" value="ECO:0007669"/>
    <property type="project" value="TreeGrafter"/>
</dbReference>
<dbReference type="Pfam" id="PF00069">
    <property type="entry name" value="Pkinase"/>
    <property type="match status" value="1"/>
</dbReference>
<proteinExistence type="predicted"/>
<dbReference type="PANTHER" id="PTHR24346:SF30">
    <property type="entry name" value="MATERNAL EMBRYONIC LEUCINE ZIPPER KINASE"/>
    <property type="match status" value="1"/>
</dbReference>
<accession>A0AA36M8A4</accession>
<keyword evidence="5" id="KW-1185">Reference proteome</keyword>
<protein>
    <recommendedName>
        <fullName evidence="3">Protein kinase domain-containing protein</fullName>
    </recommendedName>
</protein>
<dbReference type="EMBL" id="CATQJL010000305">
    <property type="protein sequence ID" value="CAJ0601220.1"/>
    <property type="molecule type" value="Genomic_DNA"/>
</dbReference>
<keyword evidence="2" id="KW-0067">ATP-binding</keyword>
<dbReference type="SUPFAM" id="SSF56112">
    <property type="entry name" value="Protein kinase-like (PK-like)"/>
    <property type="match status" value="1"/>
</dbReference>
<dbReference type="InterPro" id="IPR011009">
    <property type="entry name" value="Kinase-like_dom_sf"/>
</dbReference>
<evidence type="ECO:0000313" key="4">
    <source>
        <dbReference type="EMBL" id="CAJ0601220.1"/>
    </source>
</evidence>
<evidence type="ECO:0000256" key="2">
    <source>
        <dbReference type="ARBA" id="ARBA00022840"/>
    </source>
</evidence>
<dbReference type="Gene3D" id="1.10.510.10">
    <property type="entry name" value="Transferase(Phosphotransferase) domain 1"/>
    <property type="match status" value="1"/>
</dbReference>
<comment type="caution">
    <text evidence="4">The sequence shown here is derived from an EMBL/GenBank/DDBJ whole genome shotgun (WGS) entry which is preliminary data.</text>
</comment>
<feature type="domain" description="Protein kinase" evidence="3">
    <location>
        <begin position="1"/>
        <end position="133"/>
    </location>
</feature>
<keyword evidence="1" id="KW-0547">Nucleotide-binding</keyword>
<dbReference type="PROSITE" id="PS50011">
    <property type="entry name" value="PROTEIN_KINASE_DOM"/>
    <property type="match status" value="1"/>
</dbReference>
<dbReference type="GO" id="GO:0004674">
    <property type="term" value="F:protein serine/threonine kinase activity"/>
    <property type="evidence" value="ECO:0007669"/>
    <property type="project" value="TreeGrafter"/>
</dbReference>
<dbReference type="InterPro" id="IPR000719">
    <property type="entry name" value="Prot_kinase_dom"/>
</dbReference>
<dbReference type="SMART" id="SM00220">
    <property type="entry name" value="S_TKc"/>
    <property type="match status" value="1"/>
</dbReference>
<organism evidence="4 5">
    <name type="scientific">Cylicocyclus nassatus</name>
    <name type="common">Nematode worm</name>
    <dbReference type="NCBI Taxonomy" id="53992"/>
    <lineage>
        <taxon>Eukaryota</taxon>
        <taxon>Metazoa</taxon>
        <taxon>Ecdysozoa</taxon>
        <taxon>Nematoda</taxon>
        <taxon>Chromadorea</taxon>
        <taxon>Rhabditida</taxon>
        <taxon>Rhabditina</taxon>
        <taxon>Rhabditomorpha</taxon>
        <taxon>Strongyloidea</taxon>
        <taxon>Strongylidae</taxon>
        <taxon>Cylicocyclus</taxon>
    </lineage>
</organism>
<dbReference type="GO" id="GO:0035556">
    <property type="term" value="P:intracellular signal transduction"/>
    <property type="evidence" value="ECO:0007669"/>
    <property type="project" value="TreeGrafter"/>
</dbReference>
<evidence type="ECO:0000259" key="3">
    <source>
        <dbReference type="PROSITE" id="PS50011"/>
    </source>
</evidence>
<evidence type="ECO:0000313" key="5">
    <source>
        <dbReference type="Proteomes" id="UP001176961"/>
    </source>
</evidence>
<dbReference type="GO" id="GO:0005524">
    <property type="term" value="F:ATP binding"/>
    <property type="evidence" value="ECO:0007669"/>
    <property type="project" value="UniProtKB-KW"/>
</dbReference>
<name>A0AA36M8A4_CYLNA</name>
<evidence type="ECO:0000256" key="1">
    <source>
        <dbReference type="ARBA" id="ARBA00022741"/>
    </source>
</evidence>
<dbReference type="Proteomes" id="UP001176961">
    <property type="component" value="Unassembled WGS sequence"/>
</dbReference>
<dbReference type="AlphaFoldDB" id="A0AA36M8A4"/>
<sequence length="133" mass="15818">MGDDLPRVATELHELRTLSHQNFCRLYQFIETEDKYYIIMEYCSGGEMFDYIARKERLEESEARHFFRQLVQATAYVHSMGYPHRDLAFLVMPSKSSDGMFSTIFILEERKEFQMNHSPYQTVKLQVARTRTS</sequence>
<gene>
    <name evidence="4" type="ORF">CYNAS_LOCUS13203</name>
</gene>
<reference evidence="4" key="1">
    <citation type="submission" date="2023-07" db="EMBL/GenBank/DDBJ databases">
        <authorList>
            <consortium name="CYATHOMIX"/>
        </authorList>
    </citation>
    <scope>NUCLEOTIDE SEQUENCE</scope>
    <source>
        <strain evidence="4">N/A</strain>
    </source>
</reference>
<dbReference type="PANTHER" id="PTHR24346">
    <property type="entry name" value="MAP/MICROTUBULE AFFINITY-REGULATING KINASE"/>
    <property type="match status" value="1"/>
</dbReference>